<keyword evidence="4 7" id="KW-0238">DNA-binding</keyword>
<feature type="DNA-binding region" description="OmpR/PhoB-type" evidence="7">
    <location>
        <begin position="128"/>
        <end position="226"/>
    </location>
</feature>
<evidence type="ECO:0000259" key="9">
    <source>
        <dbReference type="PROSITE" id="PS51755"/>
    </source>
</evidence>
<evidence type="ECO:0000256" key="1">
    <source>
        <dbReference type="ARBA" id="ARBA00022553"/>
    </source>
</evidence>
<dbReference type="Gene3D" id="3.40.50.2300">
    <property type="match status" value="1"/>
</dbReference>
<dbReference type="SUPFAM" id="SSF52172">
    <property type="entry name" value="CheY-like"/>
    <property type="match status" value="1"/>
</dbReference>
<dbReference type="InterPro" id="IPR011006">
    <property type="entry name" value="CheY-like_superfamily"/>
</dbReference>
<evidence type="ECO:0000256" key="4">
    <source>
        <dbReference type="ARBA" id="ARBA00023125"/>
    </source>
</evidence>
<dbReference type="InterPro" id="IPR039420">
    <property type="entry name" value="WalR-like"/>
</dbReference>
<accession>A0A2M8EM69</accession>
<organism evidence="10 11">
    <name type="scientific">candidate division WWE3 bacterium CG_4_9_14_0_2_um_filter_35_11</name>
    <dbReference type="NCBI Taxonomy" id="1975077"/>
    <lineage>
        <taxon>Bacteria</taxon>
        <taxon>Katanobacteria</taxon>
    </lineage>
</organism>
<evidence type="ECO:0000313" key="10">
    <source>
        <dbReference type="EMBL" id="PJC23777.1"/>
    </source>
</evidence>
<dbReference type="PANTHER" id="PTHR48111">
    <property type="entry name" value="REGULATOR OF RPOS"/>
    <property type="match status" value="1"/>
</dbReference>
<dbReference type="InterPro" id="IPR001867">
    <property type="entry name" value="OmpR/PhoB-type_DNA-bd"/>
</dbReference>
<dbReference type="PROSITE" id="PS50110">
    <property type="entry name" value="RESPONSE_REGULATORY"/>
    <property type="match status" value="1"/>
</dbReference>
<dbReference type="CDD" id="cd17574">
    <property type="entry name" value="REC_OmpR"/>
    <property type="match status" value="1"/>
</dbReference>
<evidence type="ECO:0000256" key="3">
    <source>
        <dbReference type="ARBA" id="ARBA00023015"/>
    </source>
</evidence>
<dbReference type="Pfam" id="PF00486">
    <property type="entry name" value="Trans_reg_C"/>
    <property type="match status" value="1"/>
</dbReference>
<dbReference type="SMART" id="SM00448">
    <property type="entry name" value="REC"/>
    <property type="match status" value="1"/>
</dbReference>
<keyword evidence="5" id="KW-0804">Transcription</keyword>
<evidence type="ECO:0000256" key="5">
    <source>
        <dbReference type="ARBA" id="ARBA00023163"/>
    </source>
</evidence>
<dbReference type="GO" id="GO:0000976">
    <property type="term" value="F:transcription cis-regulatory region binding"/>
    <property type="evidence" value="ECO:0007669"/>
    <property type="project" value="TreeGrafter"/>
</dbReference>
<feature type="domain" description="OmpR/PhoB-type" evidence="9">
    <location>
        <begin position="128"/>
        <end position="226"/>
    </location>
</feature>
<dbReference type="EMBL" id="PFSJ01000012">
    <property type="protein sequence ID" value="PJC23777.1"/>
    <property type="molecule type" value="Genomic_DNA"/>
</dbReference>
<evidence type="ECO:0000256" key="7">
    <source>
        <dbReference type="PROSITE-ProRule" id="PRU01091"/>
    </source>
</evidence>
<evidence type="ECO:0000259" key="8">
    <source>
        <dbReference type="PROSITE" id="PS50110"/>
    </source>
</evidence>
<feature type="domain" description="Response regulatory" evidence="8">
    <location>
        <begin position="6"/>
        <end position="120"/>
    </location>
</feature>
<evidence type="ECO:0000256" key="2">
    <source>
        <dbReference type="ARBA" id="ARBA00023012"/>
    </source>
</evidence>
<feature type="modified residue" description="4-aspartylphosphate" evidence="6">
    <location>
        <position position="55"/>
    </location>
</feature>
<dbReference type="SMART" id="SM00862">
    <property type="entry name" value="Trans_reg_C"/>
    <property type="match status" value="1"/>
</dbReference>
<keyword evidence="2" id="KW-0902">Two-component regulatory system</keyword>
<dbReference type="Gene3D" id="6.10.250.690">
    <property type="match status" value="1"/>
</dbReference>
<protein>
    <submittedName>
        <fullName evidence="10">DNA-binding response regulator</fullName>
    </submittedName>
</protein>
<dbReference type="GO" id="GO:0005829">
    <property type="term" value="C:cytosol"/>
    <property type="evidence" value="ECO:0007669"/>
    <property type="project" value="TreeGrafter"/>
</dbReference>
<keyword evidence="1 6" id="KW-0597">Phosphoprotein</keyword>
<dbReference type="GO" id="GO:0032993">
    <property type="term" value="C:protein-DNA complex"/>
    <property type="evidence" value="ECO:0007669"/>
    <property type="project" value="TreeGrafter"/>
</dbReference>
<dbReference type="PANTHER" id="PTHR48111:SF1">
    <property type="entry name" value="TWO-COMPONENT RESPONSE REGULATOR ORR33"/>
    <property type="match status" value="1"/>
</dbReference>
<dbReference type="GO" id="GO:0006355">
    <property type="term" value="P:regulation of DNA-templated transcription"/>
    <property type="evidence" value="ECO:0007669"/>
    <property type="project" value="InterPro"/>
</dbReference>
<dbReference type="InterPro" id="IPR001789">
    <property type="entry name" value="Sig_transdc_resp-reg_receiver"/>
</dbReference>
<gene>
    <name evidence="10" type="ORF">CO058_01725</name>
</gene>
<dbReference type="PROSITE" id="PS51755">
    <property type="entry name" value="OMPR_PHOB"/>
    <property type="match status" value="1"/>
</dbReference>
<dbReference type="Pfam" id="PF00072">
    <property type="entry name" value="Response_reg"/>
    <property type="match status" value="1"/>
</dbReference>
<dbReference type="GO" id="GO:0000156">
    <property type="term" value="F:phosphorelay response regulator activity"/>
    <property type="evidence" value="ECO:0007669"/>
    <property type="project" value="TreeGrafter"/>
</dbReference>
<dbReference type="CDD" id="cd00383">
    <property type="entry name" value="trans_reg_C"/>
    <property type="match status" value="1"/>
</dbReference>
<dbReference type="Gene3D" id="1.10.10.10">
    <property type="entry name" value="Winged helix-like DNA-binding domain superfamily/Winged helix DNA-binding domain"/>
    <property type="match status" value="1"/>
</dbReference>
<sequence>MNYIMKVLIIEDDHTLANNLGNSLCKEGFVVDLAFNKTDGLEQIEIYQYDCVVLDINLPDGSGFDVLKELRSEKNNTPIIIVTARSQTEDKVKGLNFGADDYVSKPVDSNELIARIRSIIRRAANGALPSIICGELTVKPAEHFASIGKNILELTAKEFSVLEYLAIHNGQVVTRAMLMEHLWGSDFETFSNVIDVYVRNLRRKLEPYSKLELIKTIRGKGYILKND</sequence>
<evidence type="ECO:0000256" key="6">
    <source>
        <dbReference type="PROSITE-ProRule" id="PRU00169"/>
    </source>
</evidence>
<keyword evidence="3" id="KW-0805">Transcription regulation</keyword>
<reference evidence="11" key="1">
    <citation type="submission" date="2017-09" db="EMBL/GenBank/DDBJ databases">
        <title>Depth-based differentiation of microbial function through sediment-hosted aquifers and enrichment of novel symbionts in the deep terrestrial subsurface.</title>
        <authorList>
            <person name="Probst A.J."/>
            <person name="Ladd B."/>
            <person name="Jarett J.K."/>
            <person name="Geller-Mcgrath D.E."/>
            <person name="Sieber C.M.K."/>
            <person name="Emerson J.B."/>
            <person name="Anantharaman K."/>
            <person name="Thomas B.C."/>
            <person name="Malmstrom R."/>
            <person name="Stieglmeier M."/>
            <person name="Klingl A."/>
            <person name="Woyke T."/>
            <person name="Ryan C.M."/>
            <person name="Banfield J.F."/>
        </authorList>
    </citation>
    <scope>NUCLEOTIDE SEQUENCE [LARGE SCALE GENOMIC DNA]</scope>
</reference>
<dbReference type="AlphaFoldDB" id="A0A2M8EM69"/>
<dbReference type="Proteomes" id="UP000229756">
    <property type="component" value="Unassembled WGS sequence"/>
</dbReference>
<dbReference type="InterPro" id="IPR036388">
    <property type="entry name" value="WH-like_DNA-bd_sf"/>
</dbReference>
<proteinExistence type="predicted"/>
<name>A0A2M8EM69_UNCKA</name>
<evidence type="ECO:0000313" key="11">
    <source>
        <dbReference type="Proteomes" id="UP000229756"/>
    </source>
</evidence>
<comment type="caution">
    <text evidence="10">The sequence shown here is derived from an EMBL/GenBank/DDBJ whole genome shotgun (WGS) entry which is preliminary data.</text>
</comment>